<sequence>MMKILVYVRVLLALILLFTVSFSGFFTIPNAIACSKGHVNTLEEDYLVANAIYTGTVTQLDEIYLNGRLMKQMTLNFDNVYKGKPQTTLVTSFDSDQCGVDVKIGSRYLFYASGKHHLYTSVFTTFDMIRSKESERISWLEKRAANAPIIHVLGEQKITAYVASRLNLAFDGKPALLSSPALIYNNVTYVPLDFLSHSLKLQTHWNPQEATIDISTSKGNEVESETSNWQSSPANAINAPTHLLIKYQNIHFIVNGSKYQPNEEPFILHKQVYIPLRALAEKLGLEVFWAQDLTSVDHPFPNGEKPPVLELKFSVNFGMEADYIVDTLTKTSVTYRYFDYQHTKKPETKQQTSSFESMLKMVEGQGIPANRVRLFLKDASQEVELKIAGNLMKAIESDPSYRQKLGSLLGKPISLSNKDTLLITLTDLQK</sequence>
<organism evidence="2 3">
    <name type="scientific">Paenibacillus psychroresistens</name>
    <dbReference type="NCBI Taxonomy" id="1778678"/>
    <lineage>
        <taxon>Bacteria</taxon>
        <taxon>Bacillati</taxon>
        <taxon>Bacillota</taxon>
        <taxon>Bacilli</taxon>
        <taxon>Bacillales</taxon>
        <taxon>Paenibacillaceae</taxon>
        <taxon>Paenibacillus</taxon>
    </lineage>
</organism>
<gene>
    <name evidence="2" type="ORF">EHS13_04250</name>
</gene>
<evidence type="ECO:0000313" key="3">
    <source>
        <dbReference type="Proteomes" id="UP000426246"/>
    </source>
</evidence>
<accession>A0A6B8RF73</accession>
<dbReference type="RefSeq" id="WP_155699172.1">
    <property type="nucleotide sequence ID" value="NZ_CP034235.1"/>
</dbReference>
<dbReference type="SUPFAM" id="SSF50242">
    <property type="entry name" value="TIMP-like"/>
    <property type="match status" value="1"/>
</dbReference>
<dbReference type="SUPFAM" id="SSF55383">
    <property type="entry name" value="Copper amine oxidase, domain N"/>
    <property type="match status" value="2"/>
</dbReference>
<evidence type="ECO:0000313" key="2">
    <source>
        <dbReference type="EMBL" id="QGQ94173.1"/>
    </source>
</evidence>
<dbReference type="Proteomes" id="UP000426246">
    <property type="component" value="Chromosome"/>
</dbReference>
<protein>
    <recommendedName>
        <fullName evidence="1">Copper amine oxidase-like N-terminal domain-containing protein</fullName>
    </recommendedName>
</protein>
<dbReference type="AlphaFoldDB" id="A0A6B8RF73"/>
<dbReference type="InterPro" id="IPR012854">
    <property type="entry name" value="Cu_amine_oxidase-like_N"/>
</dbReference>
<dbReference type="Gene3D" id="2.40.50.120">
    <property type="match status" value="1"/>
</dbReference>
<dbReference type="KEGG" id="ppsc:EHS13_04250"/>
<keyword evidence="3" id="KW-1185">Reference proteome</keyword>
<name>A0A6B8RF73_9BACL</name>
<dbReference type="InterPro" id="IPR036582">
    <property type="entry name" value="Mao_N_sf"/>
</dbReference>
<evidence type="ECO:0000259" key="1">
    <source>
        <dbReference type="Pfam" id="PF07833"/>
    </source>
</evidence>
<reference evidence="3" key="1">
    <citation type="submission" date="2018-11" db="EMBL/GenBank/DDBJ databases">
        <title>Complete genome sequence of Paenibacillus sp. ML311-T8.</title>
        <authorList>
            <person name="Nam Y.-D."/>
            <person name="Kang J."/>
            <person name="Chung W.-H."/>
            <person name="Park Y.S."/>
        </authorList>
    </citation>
    <scope>NUCLEOTIDE SEQUENCE [LARGE SCALE GENOMIC DNA]</scope>
    <source>
        <strain evidence="3">ML311-T8</strain>
    </source>
</reference>
<dbReference type="OrthoDB" id="2600472at2"/>
<dbReference type="Pfam" id="PF07833">
    <property type="entry name" value="Cu_amine_oxidN1"/>
    <property type="match status" value="2"/>
</dbReference>
<feature type="domain" description="Copper amine oxidase-like N-terminal" evidence="1">
    <location>
        <begin position="153"/>
        <end position="213"/>
    </location>
</feature>
<dbReference type="InterPro" id="IPR008993">
    <property type="entry name" value="TIMP-like_OB-fold"/>
</dbReference>
<feature type="domain" description="Copper amine oxidase-like N-terminal" evidence="1">
    <location>
        <begin position="254"/>
        <end position="295"/>
    </location>
</feature>
<dbReference type="EMBL" id="CP034235">
    <property type="protein sequence ID" value="QGQ94173.1"/>
    <property type="molecule type" value="Genomic_DNA"/>
</dbReference>
<proteinExistence type="predicted"/>